<dbReference type="AlphaFoldDB" id="A0A7S2WKF9"/>
<dbReference type="PANTHER" id="PTHR34496:SF10">
    <property type="entry name" value="GLCNAC TRANSFERASE"/>
    <property type="match status" value="1"/>
</dbReference>
<evidence type="ECO:0000256" key="1">
    <source>
        <dbReference type="SAM" id="Phobius"/>
    </source>
</evidence>
<dbReference type="InterPro" id="IPR029044">
    <property type="entry name" value="Nucleotide-diphossugar_trans"/>
</dbReference>
<name>A0A7S2WKF9_9STRA</name>
<gene>
    <name evidence="2" type="ORF">QSP1433_LOCUS11133</name>
</gene>
<protein>
    <submittedName>
        <fullName evidence="2">Uncharacterized protein</fullName>
    </submittedName>
</protein>
<dbReference type="EMBL" id="HBHK01017574">
    <property type="protein sequence ID" value="CAD9691841.1"/>
    <property type="molecule type" value="Transcribed_RNA"/>
</dbReference>
<sequence>MNRPGVSSRSNVNRWRAKQNEVRKKKHKLNRRAVLCVSFCAILLVIFLLIQLIGFIFAQPDHPSVKGVQKLQQLNNDLVHLRGDTQNARKEPKLEEMTKRIRAALAPFQRKYLKSIGEPVSPCKDKGIWQEEKPGYLPGCPVAGCSSFHDLNEAKVACEAMQDCGGVTRDGSTFQLRAGNVVRGGGNQDTEEVSYAYRDSCKQRANHIDVWNAFRKTVEECLDDKELNLDTVYKTREDASIYLSISTYRDVTCPSTLKNAYLRAKNPEKLFVGIVQQNCNVQNCMTGTGWGDTRRWVKQDGPDPDCLEEFCLEHPTICKNQIRILRLGEREAYGPFFGRYLNSKLYRGENYYLQIDAHTEFRQDWDYWLQDQMKRTPSYPYSIISNYPPSGDPTSTRLWPAPTDYPTRNEPSALCGCTFEGAGDKHHTVRLSQTSRSFARNVNTSVPHHSAFVAAGFFIAHGSIVENVPFDPFMPYLFMGEEIALSIRFWTSGYDIYGPAIDVLRHEYVRKDAPKFWESITMVFDSGIHNDLTDLIIPRVQNLVGWKDTPSYTDSVYVRADEYGLGKVRTGGQYVRTMNIQLKSRKQQAPDWCTRGLDMPKTTSKRAMLTPQ</sequence>
<keyword evidence="1" id="KW-0472">Membrane</keyword>
<reference evidence="2" key="1">
    <citation type="submission" date="2021-01" db="EMBL/GenBank/DDBJ databases">
        <authorList>
            <person name="Corre E."/>
            <person name="Pelletier E."/>
            <person name="Niang G."/>
            <person name="Scheremetjew M."/>
            <person name="Finn R."/>
            <person name="Kale V."/>
            <person name="Holt S."/>
            <person name="Cochrane G."/>
            <person name="Meng A."/>
            <person name="Brown T."/>
            <person name="Cohen L."/>
        </authorList>
    </citation>
    <scope>NUCLEOTIDE SEQUENCE</scope>
    <source>
        <strain evidence="2">NY070348D</strain>
    </source>
</reference>
<keyword evidence="1" id="KW-1133">Transmembrane helix</keyword>
<feature type="transmembrane region" description="Helical" evidence="1">
    <location>
        <begin position="33"/>
        <end position="58"/>
    </location>
</feature>
<accession>A0A7S2WKF9</accession>
<dbReference type="SUPFAM" id="SSF53448">
    <property type="entry name" value="Nucleotide-diphospho-sugar transferases"/>
    <property type="match status" value="1"/>
</dbReference>
<keyword evidence="1" id="KW-0812">Transmembrane</keyword>
<dbReference type="InterPro" id="IPR021067">
    <property type="entry name" value="Glycosyltransferase"/>
</dbReference>
<dbReference type="PANTHER" id="PTHR34496">
    <property type="entry name" value="GLCNAC TRANSFERASE-RELATED"/>
    <property type="match status" value="1"/>
</dbReference>
<evidence type="ECO:0000313" key="2">
    <source>
        <dbReference type="EMBL" id="CAD9691841.1"/>
    </source>
</evidence>
<organism evidence="2">
    <name type="scientific">Mucochytrium quahogii</name>
    <dbReference type="NCBI Taxonomy" id="96639"/>
    <lineage>
        <taxon>Eukaryota</taxon>
        <taxon>Sar</taxon>
        <taxon>Stramenopiles</taxon>
        <taxon>Bigyra</taxon>
        <taxon>Labyrinthulomycetes</taxon>
        <taxon>Thraustochytrida</taxon>
        <taxon>Thraustochytriidae</taxon>
        <taxon>Mucochytrium</taxon>
    </lineage>
</organism>
<dbReference type="Pfam" id="PF11397">
    <property type="entry name" value="GlcNAc"/>
    <property type="match status" value="1"/>
</dbReference>
<proteinExistence type="predicted"/>